<dbReference type="GO" id="GO:0005886">
    <property type="term" value="C:plasma membrane"/>
    <property type="evidence" value="ECO:0007669"/>
    <property type="project" value="UniProtKB-SubCell"/>
</dbReference>
<name>A0A1H3AUB9_THIRO</name>
<dbReference type="Pfam" id="PF03264">
    <property type="entry name" value="Cytochrom_NNT"/>
    <property type="match status" value="1"/>
</dbReference>
<protein>
    <recommendedName>
        <fullName evidence="12">Cytochrome c-type protein</fullName>
    </recommendedName>
</protein>
<evidence type="ECO:0000256" key="10">
    <source>
        <dbReference type="ARBA" id="ARBA00023004"/>
    </source>
</evidence>
<proteinExistence type="inferred from homology"/>
<evidence type="ECO:0000256" key="9">
    <source>
        <dbReference type="ARBA" id="ARBA00022989"/>
    </source>
</evidence>
<keyword evidence="9" id="KW-1133">Transmembrane helix</keyword>
<feature type="binding site" description="axial binding residue" evidence="14">
    <location>
        <position position="173"/>
    </location>
    <ligand>
        <name>heme</name>
        <dbReference type="ChEBI" id="CHEBI:30413"/>
        <label>2</label>
    </ligand>
    <ligandPart>
        <name>Fe</name>
        <dbReference type="ChEBI" id="CHEBI:18248"/>
    </ligandPart>
</feature>
<dbReference type="InterPro" id="IPR036280">
    <property type="entry name" value="Multihaem_cyt_sf"/>
</dbReference>
<feature type="binding site" description="axial binding residue" evidence="14">
    <location>
        <position position="94"/>
    </location>
    <ligand>
        <name>heme</name>
        <dbReference type="ChEBI" id="CHEBI:30413"/>
        <label>1</label>
    </ligand>
    <ligandPart>
        <name>Fe</name>
        <dbReference type="ChEBI" id="CHEBI:18248"/>
    </ligandPart>
</feature>
<keyword evidence="11" id="KW-0472">Membrane</keyword>
<dbReference type="SUPFAM" id="SSF48695">
    <property type="entry name" value="Multiheme cytochromes"/>
    <property type="match status" value="1"/>
</dbReference>
<feature type="binding site" description="covalent" evidence="13">
    <location>
        <position position="135"/>
    </location>
    <ligand>
        <name>heme</name>
        <dbReference type="ChEBI" id="CHEBI:30413"/>
        <label>3</label>
    </ligand>
</feature>
<dbReference type="Gene3D" id="1.10.3820.10">
    <property type="entry name" value="Di-heme elbow motif domain"/>
    <property type="match status" value="1"/>
</dbReference>
<dbReference type="EMBL" id="FNNZ01000021">
    <property type="protein sequence ID" value="SDX33330.1"/>
    <property type="molecule type" value="Genomic_DNA"/>
</dbReference>
<feature type="region of interest" description="Disordered" evidence="15">
    <location>
        <begin position="169"/>
        <end position="217"/>
    </location>
</feature>
<evidence type="ECO:0000256" key="13">
    <source>
        <dbReference type="PIRSR" id="PIRSR000013-1"/>
    </source>
</evidence>
<evidence type="ECO:0000256" key="14">
    <source>
        <dbReference type="PIRSR" id="PIRSR000013-2"/>
    </source>
</evidence>
<organism evidence="17 18">
    <name type="scientific">Thiocapsa roseopersicina</name>
    <dbReference type="NCBI Taxonomy" id="1058"/>
    <lineage>
        <taxon>Bacteria</taxon>
        <taxon>Pseudomonadati</taxon>
        <taxon>Pseudomonadota</taxon>
        <taxon>Gammaproteobacteria</taxon>
        <taxon>Chromatiales</taxon>
        <taxon>Chromatiaceae</taxon>
        <taxon>Thiocapsa</taxon>
    </lineage>
</organism>
<dbReference type="OrthoDB" id="9782159at2"/>
<feature type="binding site" description="covalent" evidence="13">
    <location>
        <position position="167"/>
    </location>
    <ligand>
        <name>heme</name>
        <dbReference type="ChEBI" id="CHEBI:30413"/>
        <label>4</label>
    </ligand>
</feature>
<dbReference type="RefSeq" id="WP_093035862.1">
    <property type="nucleotide sequence ID" value="NZ_FNNZ01000021.1"/>
</dbReference>
<dbReference type="FunFam" id="1.10.3820.10:FF:000001">
    <property type="entry name" value="Cytochrome c-type protein"/>
    <property type="match status" value="1"/>
</dbReference>
<feature type="binding site" description="axial binding residue" evidence="14">
    <location>
        <position position="168"/>
    </location>
    <ligand>
        <name>heme</name>
        <dbReference type="ChEBI" id="CHEBI:30413"/>
        <label>4</label>
    </ligand>
    <ligandPart>
        <name>Fe</name>
        <dbReference type="ChEBI" id="CHEBI:18248"/>
    </ligandPart>
</feature>
<dbReference type="AlphaFoldDB" id="A0A1H3AUB9"/>
<comment type="subcellular location">
    <subcellularLocation>
        <location evidence="1">Cell membrane</location>
        <topology evidence="1">Single-pass membrane protein</topology>
    </subcellularLocation>
</comment>
<evidence type="ECO:0000256" key="7">
    <source>
        <dbReference type="ARBA" id="ARBA00022723"/>
    </source>
</evidence>
<dbReference type="GO" id="GO:0020037">
    <property type="term" value="F:heme binding"/>
    <property type="evidence" value="ECO:0007669"/>
    <property type="project" value="InterPro"/>
</dbReference>
<keyword evidence="6" id="KW-0812">Transmembrane</keyword>
<evidence type="ECO:0000313" key="18">
    <source>
        <dbReference type="Proteomes" id="UP000198816"/>
    </source>
</evidence>
<dbReference type="GO" id="GO:0009055">
    <property type="term" value="F:electron transfer activity"/>
    <property type="evidence" value="ECO:0007669"/>
    <property type="project" value="TreeGrafter"/>
</dbReference>
<evidence type="ECO:0000259" key="16">
    <source>
        <dbReference type="Pfam" id="PF03264"/>
    </source>
</evidence>
<keyword evidence="7 12" id="KW-0479">Metal-binding</keyword>
<feature type="binding site" description="covalent" evidence="13">
    <location>
        <position position="75"/>
    </location>
    <ligand>
        <name>heme</name>
        <dbReference type="ChEBI" id="CHEBI:30413"/>
        <label>2</label>
    </ligand>
</feature>
<evidence type="ECO:0000256" key="3">
    <source>
        <dbReference type="ARBA" id="ARBA00022448"/>
    </source>
</evidence>
<feature type="binding site" description="covalent" evidence="13">
    <location>
        <position position="43"/>
    </location>
    <ligand>
        <name>heme</name>
        <dbReference type="ChEBI" id="CHEBI:30413"/>
        <label>1</label>
    </ligand>
</feature>
<gene>
    <name evidence="17" type="ORF">SAMN05421783_12150</name>
</gene>
<comment type="cofactor">
    <cofactor evidence="13">
        <name>heme</name>
        <dbReference type="ChEBI" id="CHEBI:30413"/>
    </cofactor>
    <text evidence="13">Binds 4 heme groups per subunit.</text>
</comment>
<evidence type="ECO:0000256" key="4">
    <source>
        <dbReference type="ARBA" id="ARBA00022475"/>
    </source>
</evidence>
<dbReference type="InterPro" id="IPR005126">
    <property type="entry name" value="NapC/NirT_cyt_c_N"/>
</dbReference>
<feature type="binding site" description="covalent" evidence="13">
    <location>
        <position position="132"/>
    </location>
    <ligand>
        <name>heme</name>
        <dbReference type="ChEBI" id="CHEBI:30413"/>
        <label>3</label>
    </ligand>
</feature>
<feature type="binding site" description="covalent" evidence="13">
    <location>
        <position position="46"/>
    </location>
    <ligand>
        <name>heme</name>
        <dbReference type="ChEBI" id="CHEBI:30413"/>
        <label>1</label>
    </ligand>
</feature>
<evidence type="ECO:0000256" key="5">
    <source>
        <dbReference type="ARBA" id="ARBA00022617"/>
    </source>
</evidence>
<evidence type="ECO:0000256" key="12">
    <source>
        <dbReference type="PIRNR" id="PIRNR000013"/>
    </source>
</evidence>
<keyword evidence="5 12" id="KW-0349">Heme</keyword>
<keyword evidence="3 12" id="KW-0813">Transport</keyword>
<evidence type="ECO:0000256" key="15">
    <source>
        <dbReference type="SAM" id="MobiDB-lite"/>
    </source>
</evidence>
<dbReference type="PIRSF" id="PIRSF000013">
    <property type="entry name" value="4_hem_cytochrm_NapC"/>
    <property type="match status" value="1"/>
</dbReference>
<feature type="binding site" evidence="13">
    <location>
        <position position="94"/>
    </location>
    <ligand>
        <name>a menaquinol</name>
        <dbReference type="ChEBI" id="CHEBI:18151"/>
    </ligand>
</feature>
<keyword evidence="8 12" id="KW-0249">Electron transport</keyword>
<dbReference type="Proteomes" id="UP000198816">
    <property type="component" value="Unassembled WGS sequence"/>
</dbReference>
<sequence length="217" mass="23706">MSEARKSTRRTSLVVLALVFLAGIGFAGAMSGGLAYSNRMELCVSCHSLQVPYAEYQESVHYKNASGVRATCSDCHVPREFFPKLHAKVMAAKDVYHELIGTIDTPEKFEAQRWVMANRVWDRMKANDSRTCRSCHEFSDMDLSAQSRSARSRHGAAEDRGQTCIDCHKGIAHHLPDEPEEPPPAEPPKASATDTQAASEATRGEGGTTEPADPDAA</sequence>
<evidence type="ECO:0000256" key="2">
    <source>
        <dbReference type="ARBA" id="ARBA00007395"/>
    </source>
</evidence>
<evidence type="ECO:0000256" key="8">
    <source>
        <dbReference type="ARBA" id="ARBA00022982"/>
    </source>
</evidence>
<evidence type="ECO:0000256" key="1">
    <source>
        <dbReference type="ARBA" id="ARBA00004162"/>
    </source>
</evidence>
<dbReference type="InterPro" id="IPR024717">
    <property type="entry name" value="NapC/NirT/NrfH"/>
</dbReference>
<dbReference type="GO" id="GO:0009061">
    <property type="term" value="P:anaerobic respiration"/>
    <property type="evidence" value="ECO:0007669"/>
    <property type="project" value="TreeGrafter"/>
</dbReference>
<keyword evidence="10 12" id="KW-0408">Iron</keyword>
<evidence type="ECO:0000256" key="6">
    <source>
        <dbReference type="ARBA" id="ARBA00022692"/>
    </source>
</evidence>
<dbReference type="PANTHER" id="PTHR30333">
    <property type="entry name" value="CYTOCHROME C-TYPE PROTEIN"/>
    <property type="match status" value="1"/>
</dbReference>
<feature type="binding site" description="axial binding residue" evidence="14">
    <location>
        <position position="136"/>
    </location>
    <ligand>
        <name>heme</name>
        <dbReference type="ChEBI" id="CHEBI:30413"/>
        <label>3</label>
    </ligand>
    <ligandPart>
        <name>Fe</name>
        <dbReference type="ChEBI" id="CHEBI:18248"/>
    </ligandPart>
</feature>
<dbReference type="STRING" id="1058.SAMN05421783_12150"/>
<comment type="similarity">
    <text evidence="2">Belongs to the NapC/NirT/NrfH family.</text>
</comment>
<keyword evidence="18" id="KW-1185">Reference proteome</keyword>
<keyword evidence="4" id="KW-1003">Cell membrane</keyword>
<evidence type="ECO:0000313" key="17">
    <source>
        <dbReference type="EMBL" id="SDX33330.1"/>
    </source>
</evidence>
<feature type="binding site" description="axial binding residue" evidence="14">
    <location>
        <position position="76"/>
    </location>
    <ligand>
        <name>heme</name>
        <dbReference type="ChEBI" id="CHEBI:30413"/>
        <label>2</label>
    </ligand>
    <ligandPart>
        <name>Fe</name>
        <dbReference type="ChEBI" id="CHEBI:18248"/>
    </ligandPart>
</feature>
<dbReference type="GO" id="GO:0019333">
    <property type="term" value="P:denitrification pathway"/>
    <property type="evidence" value="ECO:0007669"/>
    <property type="project" value="InterPro"/>
</dbReference>
<feature type="domain" description="NapC/NirT cytochrome c N-terminal" evidence="16">
    <location>
        <begin position="7"/>
        <end position="177"/>
    </location>
</feature>
<dbReference type="InterPro" id="IPR038266">
    <property type="entry name" value="NapC/NirT_cytc_sf"/>
</dbReference>
<reference evidence="18" key="1">
    <citation type="submission" date="2016-10" db="EMBL/GenBank/DDBJ databases">
        <authorList>
            <person name="Varghese N."/>
            <person name="Submissions S."/>
        </authorList>
    </citation>
    <scope>NUCLEOTIDE SEQUENCE [LARGE SCALE GENOMIC DNA]</scope>
    <source>
        <strain evidence="18">DSM 217</strain>
    </source>
</reference>
<dbReference type="GO" id="GO:0046872">
    <property type="term" value="F:metal ion binding"/>
    <property type="evidence" value="ECO:0007669"/>
    <property type="project" value="UniProtKB-KW"/>
</dbReference>
<accession>A0A1H3AUB9</accession>
<dbReference type="PANTHER" id="PTHR30333:SF3">
    <property type="entry name" value="CYTOCHROME C-TYPE PROTEIN TORY"/>
    <property type="match status" value="1"/>
</dbReference>
<feature type="binding site" description="covalent" evidence="13">
    <location>
        <position position="72"/>
    </location>
    <ligand>
        <name>heme</name>
        <dbReference type="ChEBI" id="CHEBI:30413"/>
        <label>2</label>
    </ligand>
</feature>
<evidence type="ECO:0000256" key="11">
    <source>
        <dbReference type="ARBA" id="ARBA00023136"/>
    </source>
</evidence>
<dbReference type="InterPro" id="IPR051174">
    <property type="entry name" value="Cytochrome_c-type_ET"/>
</dbReference>
<feature type="binding site" description="covalent" evidence="13">
    <location>
        <position position="164"/>
    </location>
    <ligand>
        <name>heme</name>
        <dbReference type="ChEBI" id="CHEBI:30413"/>
        <label>4</label>
    </ligand>
</feature>
<comment type="PTM">
    <text evidence="12">Binds 4 heme groups per subunit.</text>
</comment>